<protein>
    <submittedName>
        <fullName evidence="1">Uncharacterized protein</fullName>
    </submittedName>
</protein>
<organism evidence="1 2">
    <name type="scientific">Enterovibrio nigricans DSM 22720</name>
    <dbReference type="NCBI Taxonomy" id="1121868"/>
    <lineage>
        <taxon>Bacteria</taxon>
        <taxon>Pseudomonadati</taxon>
        <taxon>Pseudomonadota</taxon>
        <taxon>Gammaproteobacteria</taxon>
        <taxon>Vibrionales</taxon>
        <taxon>Vibrionaceae</taxon>
        <taxon>Enterovibrio</taxon>
    </lineage>
</organism>
<evidence type="ECO:0000313" key="2">
    <source>
        <dbReference type="Proteomes" id="UP000190162"/>
    </source>
</evidence>
<name>A0A1T4VQ74_9GAMM</name>
<dbReference type="EMBL" id="FUXU01000091">
    <property type="protein sequence ID" value="SKA67106.1"/>
    <property type="molecule type" value="Genomic_DNA"/>
</dbReference>
<evidence type="ECO:0000313" key="1">
    <source>
        <dbReference type="EMBL" id="SKA67106.1"/>
    </source>
</evidence>
<gene>
    <name evidence="1" type="ORF">SAMN02745132_04186</name>
</gene>
<accession>A0A1T4VQ74</accession>
<reference evidence="2" key="1">
    <citation type="submission" date="2017-02" db="EMBL/GenBank/DDBJ databases">
        <authorList>
            <person name="Varghese N."/>
            <person name="Submissions S."/>
        </authorList>
    </citation>
    <scope>NUCLEOTIDE SEQUENCE [LARGE SCALE GENOMIC DNA]</scope>
    <source>
        <strain evidence="2">DSM 22720</strain>
    </source>
</reference>
<proteinExistence type="predicted"/>
<sequence>MFVLYEIVVFGMKSWKSLSLNVIERFCDKFIDTEIDDGYISYWFYLRVSVL</sequence>
<keyword evidence="2" id="KW-1185">Reference proteome</keyword>
<dbReference type="Proteomes" id="UP000190162">
    <property type="component" value="Unassembled WGS sequence"/>
</dbReference>
<dbReference type="AlphaFoldDB" id="A0A1T4VQ74"/>